<keyword evidence="8" id="KW-0239">DNA-directed DNA polymerase</keyword>
<dbReference type="GO" id="GO:0046872">
    <property type="term" value="F:metal ion binding"/>
    <property type="evidence" value="ECO:0007669"/>
    <property type="project" value="UniProtKB-KW"/>
</dbReference>
<name>A0AAD4WJH9_PRUDU</name>
<keyword evidence="2" id="KW-0479">Metal-binding</keyword>
<dbReference type="GO" id="GO:0003887">
    <property type="term" value="F:DNA-directed DNA polymerase activity"/>
    <property type="evidence" value="ECO:0007669"/>
    <property type="project" value="UniProtKB-KW"/>
</dbReference>
<evidence type="ECO:0000256" key="5">
    <source>
        <dbReference type="ARBA" id="ARBA00022842"/>
    </source>
</evidence>
<comment type="caution">
    <text evidence="11">The sequence shown here is derived from an EMBL/GenBank/DDBJ whole genome shotgun (WGS) entry which is preliminary data.</text>
</comment>
<protein>
    <recommendedName>
        <fullName evidence="10">Integrase catalytic domain-containing protein</fullName>
    </recommendedName>
</protein>
<dbReference type="PANTHER" id="PTHR42648:SF11">
    <property type="entry name" value="TRANSPOSON TY4-P GAG-POL POLYPROTEIN"/>
    <property type="match status" value="1"/>
</dbReference>
<evidence type="ECO:0000256" key="3">
    <source>
        <dbReference type="ARBA" id="ARBA00022759"/>
    </source>
</evidence>
<dbReference type="SUPFAM" id="SSF53098">
    <property type="entry name" value="Ribonuclease H-like"/>
    <property type="match status" value="1"/>
</dbReference>
<proteinExistence type="predicted"/>
<dbReference type="InterPro" id="IPR039537">
    <property type="entry name" value="Retrotran_Ty1/copia-like"/>
</dbReference>
<evidence type="ECO:0000313" key="12">
    <source>
        <dbReference type="Proteomes" id="UP001054821"/>
    </source>
</evidence>
<keyword evidence="3" id="KW-0255">Endonuclease</keyword>
<keyword evidence="8" id="KW-0548">Nucleotidyltransferase</keyword>
<dbReference type="PROSITE" id="PS50994">
    <property type="entry name" value="INTEGRASE"/>
    <property type="match status" value="1"/>
</dbReference>
<keyword evidence="6" id="KW-0229">DNA integration</keyword>
<dbReference type="InterPro" id="IPR012337">
    <property type="entry name" value="RNaseH-like_sf"/>
</dbReference>
<dbReference type="AlphaFoldDB" id="A0AAD4WJH9"/>
<gene>
    <name evidence="11" type="ORF">L3X38_011680</name>
</gene>
<evidence type="ECO:0000256" key="4">
    <source>
        <dbReference type="ARBA" id="ARBA00022801"/>
    </source>
</evidence>
<keyword evidence="8" id="KW-0808">Transferase</keyword>
<dbReference type="GO" id="GO:0004519">
    <property type="term" value="F:endonuclease activity"/>
    <property type="evidence" value="ECO:0007669"/>
    <property type="project" value="UniProtKB-KW"/>
</dbReference>
<dbReference type="GO" id="GO:0003676">
    <property type="term" value="F:nucleic acid binding"/>
    <property type="evidence" value="ECO:0007669"/>
    <property type="project" value="InterPro"/>
</dbReference>
<dbReference type="InterPro" id="IPR036397">
    <property type="entry name" value="RNaseH_sf"/>
</dbReference>
<evidence type="ECO:0000259" key="10">
    <source>
        <dbReference type="PROSITE" id="PS50994"/>
    </source>
</evidence>
<evidence type="ECO:0000256" key="2">
    <source>
        <dbReference type="ARBA" id="ARBA00022723"/>
    </source>
</evidence>
<dbReference type="Pfam" id="PF25597">
    <property type="entry name" value="SH3_retrovirus"/>
    <property type="match status" value="1"/>
</dbReference>
<keyword evidence="9" id="KW-0233">DNA recombination</keyword>
<keyword evidence="7" id="KW-0695">RNA-directed DNA polymerase</keyword>
<dbReference type="InterPro" id="IPR057670">
    <property type="entry name" value="SH3_retrovirus"/>
</dbReference>
<dbReference type="GO" id="GO:0015074">
    <property type="term" value="P:DNA integration"/>
    <property type="evidence" value="ECO:0007669"/>
    <property type="project" value="UniProtKB-KW"/>
</dbReference>
<dbReference type="InterPro" id="IPR001584">
    <property type="entry name" value="Integrase_cat-core"/>
</dbReference>
<keyword evidence="1" id="KW-0540">Nuclease</keyword>
<evidence type="ECO:0000256" key="6">
    <source>
        <dbReference type="ARBA" id="ARBA00022908"/>
    </source>
</evidence>
<dbReference type="Proteomes" id="UP001054821">
    <property type="component" value="Chromosome 2"/>
</dbReference>
<sequence length="165" mass="19039">MVELQSSYKIKNLRSDRGGEYTSTEFLQFYAKIGLERQLTVAYSPQQNGVAERKSRTIVEMSKTIMKEKKLPYKFWGEAVNTAVYIQNRCPPKALDDVTHFEAFNERKPGVKNLRVFGSICFYHVPGQLRSKLEDVAEKCIFVGYGKCEKVYRVYNLQTNKVTTS</sequence>
<evidence type="ECO:0000256" key="7">
    <source>
        <dbReference type="ARBA" id="ARBA00022918"/>
    </source>
</evidence>
<dbReference type="Gene3D" id="3.30.420.10">
    <property type="entry name" value="Ribonuclease H-like superfamily/Ribonuclease H"/>
    <property type="match status" value="1"/>
</dbReference>
<evidence type="ECO:0000256" key="1">
    <source>
        <dbReference type="ARBA" id="ARBA00022722"/>
    </source>
</evidence>
<keyword evidence="5" id="KW-0460">Magnesium</keyword>
<dbReference type="GO" id="GO:0016787">
    <property type="term" value="F:hydrolase activity"/>
    <property type="evidence" value="ECO:0007669"/>
    <property type="project" value="UniProtKB-KW"/>
</dbReference>
<reference evidence="11 12" key="1">
    <citation type="journal article" date="2022" name="G3 (Bethesda)">
        <title>Whole-genome sequence and methylome profiling of the almond [Prunus dulcis (Mill.) D.A. Webb] cultivar 'Nonpareil'.</title>
        <authorList>
            <person name="D'Amico-Willman K.M."/>
            <person name="Ouma W.Z."/>
            <person name="Meulia T."/>
            <person name="Sideli G.M."/>
            <person name="Gradziel T.M."/>
            <person name="Fresnedo-Ramirez J."/>
        </authorList>
    </citation>
    <scope>NUCLEOTIDE SEQUENCE [LARGE SCALE GENOMIC DNA]</scope>
    <source>
        <strain evidence="11">Clone GOH B32 T37-40</strain>
    </source>
</reference>
<organism evidence="11 12">
    <name type="scientific">Prunus dulcis</name>
    <name type="common">Almond</name>
    <name type="synonym">Amygdalus dulcis</name>
    <dbReference type="NCBI Taxonomy" id="3755"/>
    <lineage>
        <taxon>Eukaryota</taxon>
        <taxon>Viridiplantae</taxon>
        <taxon>Streptophyta</taxon>
        <taxon>Embryophyta</taxon>
        <taxon>Tracheophyta</taxon>
        <taxon>Spermatophyta</taxon>
        <taxon>Magnoliopsida</taxon>
        <taxon>eudicotyledons</taxon>
        <taxon>Gunneridae</taxon>
        <taxon>Pentapetalae</taxon>
        <taxon>rosids</taxon>
        <taxon>fabids</taxon>
        <taxon>Rosales</taxon>
        <taxon>Rosaceae</taxon>
        <taxon>Amygdaloideae</taxon>
        <taxon>Amygdaleae</taxon>
        <taxon>Prunus</taxon>
    </lineage>
</organism>
<evidence type="ECO:0000256" key="9">
    <source>
        <dbReference type="ARBA" id="ARBA00023172"/>
    </source>
</evidence>
<evidence type="ECO:0000313" key="11">
    <source>
        <dbReference type="EMBL" id="KAI5343804.1"/>
    </source>
</evidence>
<keyword evidence="12" id="KW-1185">Reference proteome</keyword>
<dbReference type="GO" id="GO:0003964">
    <property type="term" value="F:RNA-directed DNA polymerase activity"/>
    <property type="evidence" value="ECO:0007669"/>
    <property type="project" value="UniProtKB-KW"/>
</dbReference>
<dbReference type="PANTHER" id="PTHR42648">
    <property type="entry name" value="TRANSPOSASE, PUTATIVE-RELATED"/>
    <property type="match status" value="1"/>
</dbReference>
<dbReference type="GO" id="GO:0006310">
    <property type="term" value="P:DNA recombination"/>
    <property type="evidence" value="ECO:0007669"/>
    <property type="project" value="UniProtKB-KW"/>
</dbReference>
<feature type="domain" description="Integrase catalytic" evidence="10">
    <location>
        <begin position="1"/>
        <end position="108"/>
    </location>
</feature>
<dbReference type="EMBL" id="JAJFAZ020000002">
    <property type="protein sequence ID" value="KAI5343804.1"/>
    <property type="molecule type" value="Genomic_DNA"/>
</dbReference>
<evidence type="ECO:0000256" key="8">
    <source>
        <dbReference type="ARBA" id="ARBA00022932"/>
    </source>
</evidence>
<accession>A0AAD4WJH9</accession>
<keyword evidence="4" id="KW-0378">Hydrolase</keyword>